<evidence type="ECO:0000313" key="2">
    <source>
        <dbReference type="EMBL" id="CDJ33571.1"/>
    </source>
</evidence>
<dbReference type="EMBL" id="HG685409">
    <property type="protein sequence ID" value="CDJ33571.1"/>
    <property type="molecule type" value="Genomic_DNA"/>
</dbReference>
<sequence length="315" mass="33783">MEVADSVLRRGSTSGPLLRSGAPSLMGAPPLGAPPLGAPPLGAPLTRKTERRAAWGPPAYSDTALECIYSRLSSSEESQGGGPPGDCWGAPSRSYPFLPPPTGAPQGGPHTLQQTGYQEERRQIQKQRNSLDLLLASPVRGEEIRPSAAAAAAAAVAAQQQQQQQQQQLQQQQQQQQQQEPEEKNETAQQLRQQLQQLRAEGHRRAARLRRERQQLQQQLAEVRQQQQVWLLRQRTSSSSSSSNTSSSVNSSNSSSNSLSSNSNSSSSNSSSSSSSQESIGRPLLPASIEGGPGGPGGPPFPLSLRVWCCCMYTI</sequence>
<evidence type="ECO:0000313" key="3">
    <source>
        <dbReference type="Proteomes" id="UP000030744"/>
    </source>
</evidence>
<evidence type="ECO:0000256" key="1">
    <source>
        <dbReference type="SAM" id="MobiDB-lite"/>
    </source>
</evidence>
<dbReference type="VEuPathDB" id="ToxoDB:EMH_0016640"/>
<reference evidence="2" key="2">
    <citation type="submission" date="2013-10" db="EMBL/GenBank/DDBJ databases">
        <authorList>
            <person name="Aslett M."/>
        </authorList>
    </citation>
    <scope>NUCLEOTIDE SEQUENCE [LARGE SCALE GENOMIC DNA]</scope>
    <source>
        <strain evidence="2">Houghton</strain>
    </source>
</reference>
<name>U6K9T5_9EIME</name>
<dbReference type="Proteomes" id="UP000030744">
    <property type="component" value="Unassembled WGS sequence"/>
</dbReference>
<feature type="compositionally biased region" description="Low complexity" evidence="1">
    <location>
        <begin position="234"/>
        <end position="276"/>
    </location>
</feature>
<feature type="region of interest" description="Disordered" evidence="1">
    <location>
        <begin position="1"/>
        <end position="57"/>
    </location>
</feature>
<protein>
    <submittedName>
        <fullName evidence="2">Uncharacterized protein</fullName>
    </submittedName>
</protein>
<gene>
    <name evidence="2" type="ORF">EMH_0016640</name>
</gene>
<feature type="compositionally biased region" description="Low complexity" evidence="1">
    <location>
        <begin position="156"/>
        <end position="179"/>
    </location>
</feature>
<dbReference type="AlphaFoldDB" id="U6K9T5"/>
<dbReference type="GeneID" id="25376604"/>
<feature type="compositionally biased region" description="Low complexity" evidence="1">
    <location>
        <begin position="21"/>
        <end position="30"/>
    </location>
</feature>
<dbReference type="OrthoDB" id="8298at5800"/>
<feature type="compositionally biased region" description="Low complexity" evidence="1">
    <location>
        <begin position="189"/>
        <end position="199"/>
    </location>
</feature>
<keyword evidence="3" id="KW-1185">Reference proteome</keyword>
<accession>U6K9T5</accession>
<organism evidence="2 3">
    <name type="scientific">Eimeria mitis</name>
    <dbReference type="NCBI Taxonomy" id="44415"/>
    <lineage>
        <taxon>Eukaryota</taxon>
        <taxon>Sar</taxon>
        <taxon>Alveolata</taxon>
        <taxon>Apicomplexa</taxon>
        <taxon>Conoidasida</taxon>
        <taxon>Coccidia</taxon>
        <taxon>Eucoccidiorida</taxon>
        <taxon>Eimeriorina</taxon>
        <taxon>Eimeriidae</taxon>
        <taxon>Eimeria</taxon>
    </lineage>
</organism>
<proteinExistence type="predicted"/>
<dbReference type="RefSeq" id="XP_013356135.1">
    <property type="nucleotide sequence ID" value="XM_013500681.1"/>
</dbReference>
<feature type="region of interest" description="Disordered" evidence="1">
    <location>
        <begin position="73"/>
        <end position="129"/>
    </location>
</feature>
<reference evidence="2" key="1">
    <citation type="submission" date="2013-10" db="EMBL/GenBank/DDBJ databases">
        <title>Genomic analysis of the causative agents of coccidiosis in chickens.</title>
        <authorList>
            <person name="Reid A.J."/>
            <person name="Blake D."/>
            <person name="Billington K."/>
            <person name="Browne H."/>
            <person name="Dunn M."/>
            <person name="Hung S."/>
            <person name="Kawahara F."/>
            <person name="Miranda-Saavedra D."/>
            <person name="Mourier T."/>
            <person name="Nagra H."/>
            <person name="Otto T.D."/>
            <person name="Rawlings N."/>
            <person name="Sanchez A."/>
            <person name="Sanders M."/>
            <person name="Subramaniam C."/>
            <person name="Tay Y."/>
            <person name="Dear P."/>
            <person name="Doerig C."/>
            <person name="Gruber A."/>
            <person name="Parkinson J."/>
            <person name="Shirley M."/>
            <person name="Wan K.L."/>
            <person name="Berriman M."/>
            <person name="Tomley F."/>
            <person name="Pain A."/>
        </authorList>
    </citation>
    <scope>NUCLEOTIDE SEQUENCE [LARGE SCALE GENOMIC DNA]</scope>
    <source>
        <strain evidence="2">Houghton</strain>
    </source>
</reference>
<feature type="compositionally biased region" description="Pro residues" evidence="1">
    <location>
        <begin position="31"/>
        <end position="42"/>
    </location>
</feature>
<feature type="region of interest" description="Disordered" evidence="1">
    <location>
        <begin position="156"/>
        <end position="212"/>
    </location>
</feature>
<feature type="region of interest" description="Disordered" evidence="1">
    <location>
        <begin position="234"/>
        <end position="298"/>
    </location>
</feature>